<feature type="compositionally biased region" description="Basic and acidic residues" evidence="1">
    <location>
        <begin position="213"/>
        <end position="225"/>
    </location>
</feature>
<gene>
    <name evidence="2" type="ORF">AXG93_1838s1120</name>
</gene>
<organism evidence="2 3">
    <name type="scientific">Marchantia polymorpha subsp. ruderalis</name>
    <dbReference type="NCBI Taxonomy" id="1480154"/>
    <lineage>
        <taxon>Eukaryota</taxon>
        <taxon>Viridiplantae</taxon>
        <taxon>Streptophyta</taxon>
        <taxon>Embryophyta</taxon>
        <taxon>Marchantiophyta</taxon>
        <taxon>Marchantiopsida</taxon>
        <taxon>Marchantiidae</taxon>
        <taxon>Marchantiales</taxon>
        <taxon>Marchantiaceae</taxon>
        <taxon>Marchantia</taxon>
    </lineage>
</organism>
<feature type="region of interest" description="Disordered" evidence="1">
    <location>
        <begin position="29"/>
        <end position="77"/>
    </location>
</feature>
<dbReference type="AlphaFoldDB" id="A0A176WHJ4"/>
<dbReference type="EMBL" id="LVLJ01000960">
    <property type="protein sequence ID" value="OAE31802.1"/>
    <property type="molecule type" value="Genomic_DNA"/>
</dbReference>
<protein>
    <submittedName>
        <fullName evidence="2">Uncharacterized protein</fullName>
    </submittedName>
</protein>
<evidence type="ECO:0000256" key="1">
    <source>
        <dbReference type="SAM" id="MobiDB-lite"/>
    </source>
</evidence>
<evidence type="ECO:0000313" key="3">
    <source>
        <dbReference type="Proteomes" id="UP000077202"/>
    </source>
</evidence>
<accession>A0A176WHJ4</accession>
<dbReference type="Proteomes" id="UP000077202">
    <property type="component" value="Unassembled WGS sequence"/>
</dbReference>
<feature type="region of interest" description="Disordered" evidence="1">
    <location>
        <begin position="127"/>
        <end position="234"/>
    </location>
</feature>
<feature type="compositionally biased region" description="Basic and acidic residues" evidence="1">
    <location>
        <begin position="151"/>
        <end position="172"/>
    </location>
</feature>
<sequence>MPFERKRLKNRLKNRSIFWPTTGRSWLAVQDPLKQRTDSRPRPIASRAGRAGPGTSSRPAAKEGFRSKEWPVQPTEPADWRNCHLPVYLDKVQPRPLTEELQSTSAEQEENFVAPPRPRFIVQGIRPSPPSDASADAQRDCRPSAVCGNRSVERKQSEKGCARASADLRIDEVGGGGGGEGAAAAAAAKRSGDRRASLGGPSGRVGGEGDAEMIGRELADREEPGRNGVVNMDD</sequence>
<comment type="caution">
    <text evidence="2">The sequence shown here is derived from an EMBL/GenBank/DDBJ whole genome shotgun (WGS) entry which is preliminary data.</text>
</comment>
<keyword evidence="3" id="KW-1185">Reference proteome</keyword>
<name>A0A176WHJ4_MARPO</name>
<feature type="compositionally biased region" description="Basic and acidic residues" evidence="1">
    <location>
        <begin position="60"/>
        <end position="69"/>
    </location>
</feature>
<reference evidence="2" key="1">
    <citation type="submission" date="2016-03" db="EMBL/GenBank/DDBJ databases">
        <title>Mechanisms controlling the formation of the plant cell surface in tip-growing cells are functionally conserved among land plants.</title>
        <authorList>
            <person name="Honkanen S."/>
            <person name="Jones V.A."/>
            <person name="Morieri G."/>
            <person name="Champion C."/>
            <person name="Hetherington A.J."/>
            <person name="Kelly S."/>
            <person name="Saint-Marcoux D."/>
            <person name="Proust H."/>
            <person name="Prescott H."/>
            <person name="Dolan L."/>
        </authorList>
    </citation>
    <scope>NUCLEOTIDE SEQUENCE [LARGE SCALE GENOMIC DNA]</scope>
    <source>
        <tissue evidence="2">Whole gametophyte</tissue>
    </source>
</reference>
<evidence type="ECO:0000313" key="2">
    <source>
        <dbReference type="EMBL" id="OAE31802.1"/>
    </source>
</evidence>
<proteinExistence type="predicted"/>